<feature type="region of interest" description="Disordered" evidence="2">
    <location>
        <begin position="1"/>
        <end position="29"/>
    </location>
</feature>
<keyword evidence="4" id="KW-1185">Reference proteome</keyword>
<dbReference type="AlphaFoldDB" id="A0A0R0DFE7"/>
<evidence type="ECO:0000313" key="3">
    <source>
        <dbReference type="EMBL" id="KRG76500.1"/>
    </source>
</evidence>
<dbReference type="PATRIC" id="fig|517011.3.peg.3213"/>
<accession>A0A0R0DFE7</accession>
<protein>
    <submittedName>
        <fullName evidence="3">Uncharacterized protein</fullName>
    </submittedName>
</protein>
<reference evidence="3 4" key="1">
    <citation type="submission" date="2015-05" db="EMBL/GenBank/DDBJ databases">
        <title>Genome sequencing and analysis of members of genus Stenotrophomonas.</title>
        <authorList>
            <person name="Patil P.P."/>
            <person name="Midha S."/>
            <person name="Patil P.B."/>
        </authorList>
    </citation>
    <scope>NUCLEOTIDE SEQUENCE [LARGE SCALE GENOMIC DNA]</scope>
    <source>
        <strain evidence="3 4">DSM 21508</strain>
    </source>
</reference>
<evidence type="ECO:0000313" key="4">
    <source>
        <dbReference type="Proteomes" id="UP000051386"/>
    </source>
</evidence>
<comment type="caution">
    <text evidence="3">The sequence shown here is derived from an EMBL/GenBank/DDBJ whole genome shotgun (WGS) entry which is preliminary data.</text>
</comment>
<proteinExistence type="predicted"/>
<feature type="coiled-coil region" evidence="1">
    <location>
        <begin position="37"/>
        <end position="75"/>
    </location>
</feature>
<dbReference type="Proteomes" id="UP000051386">
    <property type="component" value="Unassembled WGS sequence"/>
</dbReference>
<keyword evidence="1" id="KW-0175">Coiled coil</keyword>
<organism evidence="3 4">
    <name type="scientific">Stenotrophomonas chelatiphaga</name>
    <dbReference type="NCBI Taxonomy" id="517011"/>
    <lineage>
        <taxon>Bacteria</taxon>
        <taxon>Pseudomonadati</taxon>
        <taxon>Pseudomonadota</taxon>
        <taxon>Gammaproteobacteria</taxon>
        <taxon>Lysobacterales</taxon>
        <taxon>Lysobacteraceae</taxon>
        <taxon>Stenotrophomonas</taxon>
    </lineage>
</organism>
<sequence length="102" mass="10359">MVLDPSGQPQSPGSAGALSCPGPGPELVRAPAAAPAARTVRQQLQQLEAMAQAELAQLEQMAARQAAARHSAEQASLGWDLGLDARDLGPAADAPATAPMPR</sequence>
<gene>
    <name evidence="3" type="ORF">ABB28_03425</name>
</gene>
<evidence type="ECO:0000256" key="1">
    <source>
        <dbReference type="SAM" id="Coils"/>
    </source>
</evidence>
<name>A0A0R0DFE7_9GAMM</name>
<evidence type="ECO:0000256" key="2">
    <source>
        <dbReference type="SAM" id="MobiDB-lite"/>
    </source>
</evidence>
<dbReference type="EMBL" id="LDJK01000008">
    <property type="protein sequence ID" value="KRG76500.1"/>
    <property type="molecule type" value="Genomic_DNA"/>
</dbReference>